<dbReference type="HOGENOM" id="CLU_2883601_0_0_5"/>
<reference evidence="2 3" key="1">
    <citation type="journal article" date="2010" name="J. Bacteriol.">
        <title>Complete genome sequence of the representative gamma-hexachlorocyclohexane-degrading bacterium Sphingobium japonicum UT26.</title>
        <authorList>
            <person name="Nagata Y."/>
            <person name="Ohtsubo Y."/>
            <person name="Endo R."/>
            <person name="Ichikawa N."/>
            <person name="Ankai A."/>
            <person name="Oguchi A."/>
            <person name="Fukui S."/>
            <person name="Fujita N."/>
            <person name="Tsuda M."/>
        </authorList>
    </citation>
    <scope>NUCLEOTIDE SEQUENCE [LARGE SCALE GENOMIC DNA]</scope>
    <source>
        <strain evidence="3">DSM 16413 / CCM 7287 / MTCC 6362 / UT26 / NBRC 101211 / UT26S</strain>
    </source>
</reference>
<feature type="transmembrane region" description="Helical" evidence="1">
    <location>
        <begin position="38"/>
        <end position="60"/>
    </location>
</feature>
<keyword evidence="3" id="KW-1185">Reference proteome</keyword>
<dbReference type="STRING" id="452662.SJA_C1-21920"/>
<evidence type="ECO:0000313" key="2">
    <source>
        <dbReference type="EMBL" id="BAI97026.1"/>
    </source>
</evidence>
<organism evidence="2 3">
    <name type="scientific">Sphingobium indicum (strain DSM 16413 / CCM 7287 / MTCC 6362 / UT26 / NBRC 101211 / UT26S)</name>
    <name type="common">Sphingobium japonicum</name>
    <dbReference type="NCBI Taxonomy" id="452662"/>
    <lineage>
        <taxon>Bacteria</taxon>
        <taxon>Pseudomonadati</taxon>
        <taxon>Pseudomonadota</taxon>
        <taxon>Alphaproteobacteria</taxon>
        <taxon>Sphingomonadales</taxon>
        <taxon>Sphingomonadaceae</taxon>
        <taxon>Sphingobium</taxon>
    </lineage>
</organism>
<dbReference type="KEGG" id="sjp:SJA_C1-21920"/>
<sequence length="63" mass="7191">MRTDTCVETLREPDAWLSRSSCRKKWRGQMDDALKPDAMFGILFGLLVSIEIWCFAALVIKAV</sequence>
<name>D4Z344_SPHIU</name>
<keyword evidence="1" id="KW-1133">Transmembrane helix</keyword>
<evidence type="ECO:0000313" key="3">
    <source>
        <dbReference type="Proteomes" id="UP000007753"/>
    </source>
</evidence>
<proteinExistence type="predicted"/>
<keyword evidence="1" id="KW-0812">Transmembrane</keyword>
<keyword evidence="1" id="KW-0472">Membrane</keyword>
<evidence type="ECO:0000256" key="1">
    <source>
        <dbReference type="SAM" id="Phobius"/>
    </source>
</evidence>
<dbReference type="Proteomes" id="UP000007753">
    <property type="component" value="Chromosome 1"/>
</dbReference>
<dbReference type="AlphaFoldDB" id="D4Z344"/>
<protein>
    <submittedName>
        <fullName evidence="2">Uncharacterized protein</fullName>
    </submittedName>
</protein>
<dbReference type="EMBL" id="AP010803">
    <property type="protein sequence ID" value="BAI97026.1"/>
    <property type="molecule type" value="Genomic_DNA"/>
</dbReference>
<gene>
    <name evidence="2" type="ordered locus">SJA_C1-21920</name>
</gene>
<accession>D4Z344</accession>